<evidence type="ECO:0000313" key="12">
    <source>
        <dbReference type="EMBL" id="OMJ82013.1"/>
    </source>
</evidence>
<keyword evidence="8 10" id="KW-0143">Chaperone</keyword>
<evidence type="ECO:0000256" key="10">
    <source>
        <dbReference type="RuleBase" id="RU004187"/>
    </source>
</evidence>
<dbReference type="CDD" id="cd03338">
    <property type="entry name" value="TCP1_delta"/>
    <property type="match status" value="1"/>
</dbReference>
<comment type="function">
    <text evidence="9">Molecular chaperone; assists the folding of proteins upon ATP hydrolysis. Known to play a role, in vitro, in the folding of actin and tubulin.</text>
</comment>
<comment type="subunit">
    <text evidence="3">Heterooligomeric complex of about 850 to 900 kDa that forms two stacked rings, 12 to 16 nm in diameter.</text>
</comment>
<comment type="caution">
    <text evidence="12">The sequence shown here is derived from an EMBL/GenBank/DDBJ whole genome shotgun (WGS) entry which is preliminary data.</text>
</comment>
<proteinExistence type="inferred from homology"/>
<dbReference type="GO" id="GO:0140662">
    <property type="term" value="F:ATP-dependent protein folding chaperone"/>
    <property type="evidence" value="ECO:0007669"/>
    <property type="project" value="InterPro"/>
</dbReference>
<protein>
    <recommendedName>
        <fullName evidence="4 11">T-complex protein 1 subunit delta</fullName>
    </recommendedName>
</protein>
<evidence type="ECO:0000313" key="13">
    <source>
        <dbReference type="Proteomes" id="UP000187209"/>
    </source>
</evidence>
<dbReference type="InterPro" id="IPR002423">
    <property type="entry name" value="Cpn60/GroEL/TCP-1"/>
</dbReference>
<evidence type="ECO:0000256" key="4">
    <source>
        <dbReference type="ARBA" id="ARBA00016107"/>
    </source>
</evidence>
<dbReference type="PANTHER" id="PTHR11353">
    <property type="entry name" value="CHAPERONIN"/>
    <property type="match status" value="1"/>
</dbReference>
<dbReference type="InterPro" id="IPR027410">
    <property type="entry name" value="TCP-1-like_intermed_sf"/>
</dbReference>
<dbReference type="InterPro" id="IPR017998">
    <property type="entry name" value="Chaperone_TCP-1"/>
</dbReference>
<evidence type="ECO:0000256" key="6">
    <source>
        <dbReference type="ARBA" id="ARBA00022741"/>
    </source>
</evidence>
<dbReference type="AlphaFoldDB" id="A0A1R2BYZ4"/>
<dbReference type="GO" id="GO:0005737">
    <property type="term" value="C:cytoplasm"/>
    <property type="evidence" value="ECO:0007669"/>
    <property type="project" value="UniProtKB-SubCell"/>
</dbReference>
<dbReference type="Gene3D" id="1.10.560.10">
    <property type="entry name" value="GroEL-like equatorial domain"/>
    <property type="match status" value="1"/>
</dbReference>
<dbReference type="GO" id="GO:0016887">
    <property type="term" value="F:ATP hydrolysis activity"/>
    <property type="evidence" value="ECO:0007669"/>
    <property type="project" value="InterPro"/>
</dbReference>
<dbReference type="InterPro" id="IPR053374">
    <property type="entry name" value="TCP-1_chaperonin"/>
</dbReference>
<comment type="similarity">
    <text evidence="2 10">Belongs to the TCP-1 chaperonin family.</text>
</comment>
<dbReference type="Proteomes" id="UP000187209">
    <property type="component" value="Unassembled WGS sequence"/>
</dbReference>
<dbReference type="SUPFAM" id="SSF54849">
    <property type="entry name" value="GroEL-intermediate domain like"/>
    <property type="match status" value="1"/>
</dbReference>
<accession>A0A1R2BYZ4</accession>
<evidence type="ECO:0000256" key="3">
    <source>
        <dbReference type="ARBA" id="ARBA00011531"/>
    </source>
</evidence>
<dbReference type="FunFam" id="3.50.7.10:FF:000010">
    <property type="entry name" value="T-complex protein 1 subunit delta"/>
    <property type="match status" value="1"/>
</dbReference>
<dbReference type="SUPFAM" id="SSF52029">
    <property type="entry name" value="GroEL apical domain-like"/>
    <property type="match status" value="1"/>
</dbReference>
<keyword evidence="5" id="KW-0963">Cytoplasm</keyword>
<evidence type="ECO:0000256" key="2">
    <source>
        <dbReference type="ARBA" id="ARBA00008020"/>
    </source>
</evidence>
<reference evidence="12 13" key="1">
    <citation type="submission" date="2016-11" db="EMBL/GenBank/DDBJ databases">
        <title>The macronuclear genome of Stentor coeruleus: a giant cell with tiny introns.</title>
        <authorList>
            <person name="Slabodnick M."/>
            <person name="Ruby J.G."/>
            <person name="Reiff S.B."/>
            <person name="Swart E.C."/>
            <person name="Gosai S."/>
            <person name="Prabakaran S."/>
            <person name="Witkowska E."/>
            <person name="Larue G.E."/>
            <person name="Fisher S."/>
            <person name="Freeman R.M."/>
            <person name="Gunawardena J."/>
            <person name="Chu W."/>
            <person name="Stover N.A."/>
            <person name="Gregory B.D."/>
            <person name="Nowacki M."/>
            <person name="Derisi J."/>
            <person name="Roy S.W."/>
            <person name="Marshall W.F."/>
            <person name="Sood P."/>
        </authorList>
    </citation>
    <scope>NUCLEOTIDE SEQUENCE [LARGE SCALE GENOMIC DNA]</scope>
    <source>
        <strain evidence="12">WM001</strain>
    </source>
</reference>
<organism evidence="12 13">
    <name type="scientific">Stentor coeruleus</name>
    <dbReference type="NCBI Taxonomy" id="5963"/>
    <lineage>
        <taxon>Eukaryota</taxon>
        <taxon>Sar</taxon>
        <taxon>Alveolata</taxon>
        <taxon>Ciliophora</taxon>
        <taxon>Postciliodesmatophora</taxon>
        <taxon>Heterotrichea</taxon>
        <taxon>Heterotrichida</taxon>
        <taxon>Stentoridae</taxon>
        <taxon>Stentor</taxon>
    </lineage>
</organism>
<evidence type="ECO:0000256" key="7">
    <source>
        <dbReference type="ARBA" id="ARBA00022840"/>
    </source>
</evidence>
<dbReference type="Gene3D" id="3.30.260.10">
    <property type="entry name" value="TCP-1-like chaperonin intermediate domain"/>
    <property type="match status" value="1"/>
</dbReference>
<evidence type="ECO:0000256" key="1">
    <source>
        <dbReference type="ARBA" id="ARBA00004496"/>
    </source>
</evidence>
<evidence type="ECO:0000256" key="9">
    <source>
        <dbReference type="ARBA" id="ARBA00024677"/>
    </source>
</evidence>
<dbReference type="InterPro" id="IPR027413">
    <property type="entry name" value="GROEL-like_equatorial_sf"/>
</dbReference>
<dbReference type="EMBL" id="MPUH01000357">
    <property type="protein sequence ID" value="OMJ82013.1"/>
    <property type="molecule type" value="Genomic_DNA"/>
</dbReference>
<dbReference type="OrthoDB" id="10248520at2759"/>
<dbReference type="GO" id="GO:0051082">
    <property type="term" value="F:unfolded protein binding"/>
    <property type="evidence" value="ECO:0007669"/>
    <property type="project" value="InterPro"/>
</dbReference>
<sequence length="540" mass="58528">MVNMKAANPEKGLANEKQKSIRMTNISAAKAVADTVRTSLGPRGMDKMIKDSKGEVMITNDGATIMKQMEVLHPTAKMLVELSKAQDIEAGDGTTSVVVIAGALLNSCTALLEKGIHPSQISDSFKIAGDHASKILEEMSVKLDLSDTTSLEKIASTSLASKVVSQHSQELAPIAVRAVMSIVSEGDENVDLKNIKVSKKLGGTVDDTELIDGLVFASNHASHAAGGPTRVENPKIALIQFCLSSPKTDMENNIIVQDYTGMDRILREERKYIVNLCKKIVDTGCNVLLIQKSVLRDAMNDLSLHYLAKHRVMVVRDIEREDVDFISRTLGITPIAHVDQFTSEKLGSAKLVEEETVGEGKIVRIKGCSNNSPQGKTASILVRGSNQLVLDEADRSLHDALCVIRSLVKKRALVPGGGAPEMEMSQKLLELSRTLTGAESICVRSFSEALEIVPYTLAENAGLNPINIVTELRNRHTNGDKHAGINVRRGGVSNMMEENVVQPLLVSLSALNLATELRSLILATECVRMILKIDDVVMVR</sequence>
<dbReference type="PROSITE" id="PS00995">
    <property type="entry name" value="TCP1_3"/>
    <property type="match status" value="1"/>
</dbReference>
<dbReference type="NCBIfam" id="TIGR02342">
    <property type="entry name" value="chap_CCT_delta"/>
    <property type="match status" value="1"/>
</dbReference>
<keyword evidence="13" id="KW-1185">Reference proteome</keyword>
<dbReference type="InterPro" id="IPR002194">
    <property type="entry name" value="Chaperonin_TCP-1_CS"/>
</dbReference>
<keyword evidence="7 10" id="KW-0067">ATP-binding</keyword>
<dbReference type="Gene3D" id="3.50.7.10">
    <property type="entry name" value="GroEL"/>
    <property type="match status" value="1"/>
</dbReference>
<comment type="subcellular location">
    <subcellularLocation>
        <location evidence="1">Cytoplasm</location>
    </subcellularLocation>
</comment>
<dbReference type="PRINTS" id="PR00304">
    <property type="entry name" value="TCOMPLEXTCP1"/>
</dbReference>
<dbReference type="NCBIfam" id="NF041082">
    <property type="entry name" value="thermosome_alpha"/>
    <property type="match status" value="1"/>
</dbReference>
<evidence type="ECO:0000256" key="8">
    <source>
        <dbReference type="ARBA" id="ARBA00023186"/>
    </source>
</evidence>
<dbReference type="InterPro" id="IPR054827">
    <property type="entry name" value="thermosome_alpha"/>
</dbReference>
<evidence type="ECO:0000256" key="11">
    <source>
        <dbReference type="RuleBase" id="RU004192"/>
    </source>
</evidence>
<gene>
    <name evidence="12" type="ORF">SteCoe_17398</name>
</gene>
<dbReference type="InterPro" id="IPR012717">
    <property type="entry name" value="Chap_CCT_delta"/>
</dbReference>
<dbReference type="NCBIfam" id="NF041083">
    <property type="entry name" value="thermosome_beta"/>
    <property type="match status" value="1"/>
</dbReference>
<dbReference type="GO" id="GO:0005524">
    <property type="term" value="F:ATP binding"/>
    <property type="evidence" value="ECO:0007669"/>
    <property type="project" value="UniProtKB-KW"/>
</dbReference>
<dbReference type="InterPro" id="IPR027409">
    <property type="entry name" value="GroEL-like_apical_dom_sf"/>
</dbReference>
<dbReference type="SUPFAM" id="SSF48592">
    <property type="entry name" value="GroEL equatorial domain-like"/>
    <property type="match status" value="1"/>
</dbReference>
<name>A0A1R2BYZ4_9CILI</name>
<dbReference type="PROSITE" id="PS00750">
    <property type="entry name" value="TCP1_1"/>
    <property type="match status" value="1"/>
</dbReference>
<dbReference type="PROSITE" id="PS00751">
    <property type="entry name" value="TCP1_2"/>
    <property type="match status" value="1"/>
</dbReference>
<evidence type="ECO:0000256" key="5">
    <source>
        <dbReference type="ARBA" id="ARBA00022490"/>
    </source>
</evidence>
<keyword evidence="6 10" id="KW-0547">Nucleotide-binding</keyword>
<dbReference type="Pfam" id="PF00118">
    <property type="entry name" value="Cpn60_TCP1"/>
    <property type="match status" value="1"/>
</dbReference>